<proteinExistence type="predicted"/>
<feature type="signal peptide" evidence="1">
    <location>
        <begin position="1"/>
        <end position="17"/>
    </location>
</feature>
<dbReference type="EMBL" id="LJIJ01000838">
    <property type="protein sequence ID" value="ODM94232.1"/>
    <property type="molecule type" value="Genomic_DNA"/>
</dbReference>
<comment type="caution">
    <text evidence="3">The sequence shown here is derived from an EMBL/GenBank/DDBJ whole genome shotgun (WGS) entry which is preliminary data.</text>
</comment>
<accession>A0A1D2MMS6</accession>
<evidence type="ECO:0000256" key="1">
    <source>
        <dbReference type="SAM" id="SignalP"/>
    </source>
</evidence>
<dbReference type="InterPro" id="IPR035940">
    <property type="entry name" value="CAP_sf"/>
</dbReference>
<evidence type="ECO:0000313" key="3">
    <source>
        <dbReference type="EMBL" id="ODM94232.1"/>
    </source>
</evidence>
<organism evidence="3 4">
    <name type="scientific">Orchesella cincta</name>
    <name type="common">Springtail</name>
    <name type="synonym">Podura cincta</name>
    <dbReference type="NCBI Taxonomy" id="48709"/>
    <lineage>
        <taxon>Eukaryota</taxon>
        <taxon>Metazoa</taxon>
        <taxon>Ecdysozoa</taxon>
        <taxon>Arthropoda</taxon>
        <taxon>Hexapoda</taxon>
        <taxon>Collembola</taxon>
        <taxon>Entomobryomorpha</taxon>
        <taxon>Entomobryoidea</taxon>
        <taxon>Orchesellidae</taxon>
        <taxon>Orchesellinae</taxon>
        <taxon>Orchesella</taxon>
    </lineage>
</organism>
<dbReference type="SUPFAM" id="SSF55797">
    <property type="entry name" value="PR-1-like"/>
    <property type="match status" value="1"/>
</dbReference>
<sequence>MRLSAILVFGCIAATAAVDKSTDFGMRMVVDAYESVCWYEYLKQFPNTDNSAYQKCGTQSSQIQADALEEADGTEKDYFIKNLSSEMDKLPSDYEECSSLLASATPDYKKASRNDPLKDGGQKNYPFRGFSKCLMKTLEKRHGPQALKAVDDERISGSKSVTGALLERTNQWRALHGVEPLKLLKDLEEAAKEYTSELVMMDCKYKKSNSNHPNRKYKGKKTGEVLDSGNYVAFKFADSGYQIANNWYNEIKDYPFPEGITEENIKVYGKVSRFTQTVWKNTEYVGFAYSEFTDCNNFVTVARYYPTGNTKGGFQENVLPPKE</sequence>
<protein>
    <submittedName>
        <fullName evidence="3">Golgi-associated plant pathogenesis-related protein 1</fullName>
    </submittedName>
</protein>
<keyword evidence="1" id="KW-0732">Signal</keyword>
<feature type="chain" id="PRO_5008904265" evidence="1">
    <location>
        <begin position="18"/>
        <end position="323"/>
    </location>
</feature>
<dbReference type="STRING" id="48709.A0A1D2MMS6"/>
<reference evidence="3 4" key="1">
    <citation type="journal article" date="2016" name="Genome Biol. Evol.">
        <title>Gene Family Evolution Reflects Adaptation to Soil Environmental Stressors in the Genome of the Collembolan Orchesella cincta.</title>
        <authorList>
            <person name="Faddeeva-Vakhrusheva A."/>
            <person name="Derks M.F."/>
            <person name="Anvar S.Y."/>
            <person name="Agamennone V."/>
            <person name="Suring W."/>
            <person name="Smit S."/>
            <person name="van Straalen N.M."/>
            <person name="Roelofs D."/>
        </authorList>
    </citation>
    <scope>NUCLEOTIDE SEQUENCE [LARGE SCALE GENOMIC DNA]</scope>
    <source>
        <tissue evidence="3">Mixed pool</tissue>
    </source>
</reference>
<dbReference type="InterPro" id="IPR014044">
    <property type="entry name" value="CAP_dom"/>
</dbReference>
<dbReference type="Gene3D" id="3.40.33.10">
    <property type="entry name" value="CAP"/>
    <property type="match status" value="1"/>
</dbReference>
<dbReference type="Pfam" id="PF00188">
    <property type="entry name" value="CAP"/>
    <property type="match status" value="1"/>
</dbReference>
<dbReference type="SMART" id="SM00198">
    <property type="entry name" value="SCP"/>
    <property type="match status" value="1"/>
</dbReference>
<name>A0A1D2MMS6_ORCCI</name>
<feature type="domain" description="SCP" evidence="2">
    <location>
        <begin position="160"/>
        <end position="312"/>
    </location>
</feature>
<evidence type="ECO:0000259" key="2">
    <source>
        <dbReference type="SMART" id="SM00198"/>
    </source>
</evidence>
<dbReference type="AlphaFoldDB" id="A0A1D2MMS6"/>
<evidence type="ECO:0000313" key="4">
    <source>
        <dbReference type="Proteomes" id="UP000094527"/>
    </source>
</evidence>
<keyword evidence="4" id="KW-1185">Reference proteome</keyword>
<dbReference type="OrthoDB" id="6366898at2759"/>
<gene>
    <name evidence="3" type="ORF">Ocin01_12448</name>
</gene>
<dbReference type="InterPro" id="IPR001283">
    <property type="entry name" value="CRISP-related"/>
</dbReference>
<dbReference type="PANTHER" id="PTHR10334">
    <property type="entry name" value="CYSTEINE-RICH SECRETORY PROTEIN-RELATED"/>
    <property type="match status" value="1"/>
</dbReference>
<dbReference type="Proteomes" id="UP000094527">
    <property type="component" value="Unassembled WGS sequence"/>
</dbReference>